<dbReference type="AlphaFoldDB" id="A0A9P7RT67"/>
<dbReference type="GeneID" id="66081963"/>
<keyword evidence="4 6" id="KW-1133">Transmembrane helix</keyword>
<evidence type="ECO:0000256" key="5">
    <source>
        <dbReference type="ARBA" id="ARBA00023136"/>
    </source>
</evidence>
<dbReference type="InterPro" id="IPR011701">
    <property type="entry name" value="MFS"/>
</dbReference>
<comment type="caution">
    <text evidence="7">The sequence shown here is derived from an EMBL/GenBank/DDBJ whole genome shotgun (WGS) entry which is preliminary data.</text>
</comment>
<evidence type="ECO:0000313" key="8">
    <source>
        <dbReference type="Proteomes" id="UP001049176"/>
    </source>
</evidence>
<evidence type="ECO:0000256" key="3">
    <source>
        <dbReference type="ARBA" id="ARBA00022692"/>
    </source>
</evidence>
<keyword evidence="2" id="KW-0813">Transport</keyword>
<accession>A0A9P7RT67</accession>
<dbReference type="InterPro" id="IPR001958">
    <property type="entry name" value="Tet-R_TetA/multi-R_MdtG-like"/>
</dbReference>
<feature type="transmembrane region" description="Helical" evidence="6">
    <location>
        <begin position="115"/>
        <end position="135"/>
    </location>
</feature>
<feature type="transmembrane region" description="Helical" evidence="6">
    <location>
        <begin position="176"/>
        <end position="196"/>
    </location>
</feature>
<dbReference type="GO" id="GO:0016020">
    <property type="term" value="C:membrane"/>
    <property type="evidence" value="ECO:0007669"/>
    <property type="project" value="UniProtKB-SubCell"/>
</dbReference>
<sequence length="694" mass="74689">MLHHFDKVVMMVGLQNGQQDIDGDDAVCDAIDLEDEEQPNSNFAIIQPMATPLPVMSMTVLSIVGFFMHSRLILLRANDTFGGFKVMLSEFLSANVSSPFIFFMVKEFGVDEVPFWTGILVSTFFLSQFAASLLWTTIASYTSPRLVLILTLSGSALSTVVFGCSSTLPVAMVARLAQGMFAGGIGVAKAAVVGITDESNEPTVWGILGFCWGMGGVAAAVIGGIFERPATKWKVFDRVFFRGLPYFLPCAIASAVMLTGGALACFLAPDIRPRARRVSFDTGKLTTAVATSLVLVQHSTSRISSIRSVVPRSLVKKISLSQVFSEGDSCMPLLSSSLPGGYSSIATNDLGSRAGSRSRWFDSLGRRSVNPLAIPNDHESEGVSGRGRALHRVLREQGSLSRNRDITPRPVDRTDTNRFFPRSDTFDSAISIPVSLSIVDRIFPLDATSVSGPFIPEPPVPHPLPLAPIPEAISSLPGMLAEKPEGGQVQWKDELPIGLITQYGLLALHTTTHDQVFLAYFTRKYEEGGVGFGAEEFAGLIALMCGFQLVYQFYLYSKIGPPNGPFTHLTIFRASWVLYIISYLSVATYRGVFSGGSLMVALVGSTAIRYCGNTFAFTSIAILINTMTPPSSVGYANGVAQSVVSLARCFGPVLGGLLWSVSTDLNPSMYWISFVGCVGVCAAAVVHGMVIEMK</sequence>
<evidence type="ECO:0000256" key="4">
    <source>
        <dbReference type="ARBA" id="ARBA00022989"/>
    </source>
</evidence>
<feature type="transmembrane region" description="Helical" evidence="6">
    <location>
        <begin position="86"/>
        <end position="103"/>
    </location>
</feature>
<keyword evidence="3 6" id="KW-0812">Transmembrane</keyword>
<reference evidence="7" key="1">
    <citation type="journal article" date="2021" name="Genome Biol. Evol.">
        <title>The assembled and annotated genome of the fairy-ring fungus Marasmius oreades.</title>
        <authorList>
            <person name="Hiltunen M."/>
            <person name="Ament-Velasquez S.L."/>
            <person name="Johannesson H."/>
        </authorList>
    </citation>
    <scope>NUCLEOTIDE SEQUENCE</scope>
    <source>
        <strain evidence="7">03SP1</strain>
    </source>
</reference>
<proteinExistence type="predicted"/>
<gene>
    <name evidence="7" type="ORF">E1B28_012888</name>
</gene>
<dbReference type="PRINTS" id="PR01035">
    <property type="entry name" value="TCRTETA"/>
</dbReference>
<feature type="transmembrane region" description="Helical" evidence="6">
    <location>
        <begin position="669"/>
        <end position="691"/>
    </location>
</feature>
<dbReference type="Pfam" id="PF07690">
    <property type="entry name" value="MFS_1"/>
    <property type="match status" value="1"/>
</dbReference>
<comment type="subcellular location">
    <subcellularLocation>
        <location evidence="1">Membrane</location>
        <topology evidence="1">Multi-pass membrane protein</topology>
    </subcellularLocation>
</comment>
<feature type="transmembrane region" description="Helical" evidence="6">
    <location>
        <begin position="55"/>
        <end position="74"/>
    </location>
</feature>
<organism evidence="7 8">
    <name type="scientific">Marasmius oreades</name>
    <name type="common">fairy-ring Marasmius</name>
    <dbReference type="NCBI Taxonomy" id="181124"/>
    <lineage>
        <taxon>Eukaryota</taxon>
        <taxon>Fungi</taxon>
        <taxon>Dikarya</taxon>
        <taxon>Basidiomycota</taxon>
        <taxon>Agaricomycotina</taxon>
        <taxon>Agaricomycetes</taxon>
        <taxon>Agaricomycetidae</taxon>
        <taxon>Agaricales</taxon>
        <taxon>Marasmiineae</taxon>
        <taxon>Marasmiaceae</taxon>
        <taxon>Marasmius</taxon>
    </lineage>
</organism>
<feature type="transmembrane region" description="Helical" evidence="6">
    <location>
        <begin position="537"/>
        <end position="554"/>
    </location>
</feature>
<keyword evidence="5 6" id="KW-0472">Membrane</keyword>
<name>A0A9P7RT67_9AGAR</name>
<dbReference type="EMBL" id="CM032188">
    <property type="protein sequence ID" value="KAG7088943.1"/>
    <property type="molecule type" value="Genomic_DNA"/>
</dbReference>
<protein>
    <recommendedName>
        <fullName evidence="9">Major facilitator superfamily (MFS) profile domain-containing protein</fullName>
    </recommendedName>
</protein>
<dbReference type="RefSeq" id="XP_043005414.1">
    <property type="nucleotide sequence ID" value="XM_043158044.1"/>
</dbReference>
<evidence type="ECO:0000256" key="6">
    <source>
        <dbReference type="SAM" id="Phobius"/>
    </source>
</evidence>
<keyword evidence="8" id="KW-1185">Reference proteome</keyword>
<dbReference type="PANTHER" id="PTHR23504:SF17">
    <property type="entry name" value="MAJOR FACILITATOR SUPERFAMILY (MFS) PROFILE DOMAIN-CONTAINING PROTEIN"/>
    <property type="match status" value="1"/>
</dbReference>
<feature type="transmembrane region" description="Helical" evidence="6">
    <location>
        <begin position="598"/>
        <end position="624"/>
    </location>
</feature>
<evidence type="ECO:0000256" key="2">
    <source>
        <dbReference type="ARBA" id="ARBA00022448"/>
    </source>
</evidence>
<feature type="transmembrane region" description="Helical" evidence="6">
    <location>
        <begin position="203"/>
        <end position="226"/>
    </location>
</feature>
<dbReference type="InterPro" id="IPR036259">
    <property type="entry name" value="MFS_trans_sf"/>
</dbReference>
<dbReference type="PANTHER" id="PTHR23504">
    <property type="entry name" value="MAJOR FACILITATOR SUPERFAMILY DOMAIN-CONTAINING PROTEIN 10"/>
    <property type="match status" value="1"/>
</dbReference>
<dbReference type="SUPFAM" id="SSF103473">
    <property type="entry name" value="MFS general substrate transporter"/>
    <property type="match status" value="1"/>
</dbReference>
<evidence type="ECO:0000313" key="7">
    <source>
        <dbReference type="EMBL" id="KAG7088943.1"/>
    </source>
</evidence>
<feature type="transmembrane region" description="Helical" evidence="6">
    <location>
        <begin position="147"/>
        <end position="170"/>
    </location>
</feature>
<dbReference type="KEGG" id="more:E1B28_012888"/>
<dbReference type="Proteomes" id="UP001049176">
    <property type="component" value="Chromosome 8"/>
</dbReference>
<dbReference type="Gene3D" id="1.20.1250.20">
    <property type="entry name" value="MFS general substrate transporter like domains"/>
    <property type="match status" value="2"/>
</dbReference>
<feature type="transmembrane region" description="Helical" evidence="6">
    <location>
        <begin position="566"/>
        <end position="586"/>
    </location>
</feature>
<evidence type="ECO:0008006" key="9">
    <source>
        <dbReference type="Google" id="ProtNLM"/>
    </source>
</evidence>
<dbReference type="OrthoDB" id="10262656at2759"/>
<feature type="transmembrane region" description="Helical" evidence="6">
    <location>
        <begin position="246"/>
        <end position="268"/>
    </location>
</feature>
<dbReference type="GO" id="GO:0022857">
    <property type="term" value="F:transmembrane transporter activity"/>
    <property type="evidence" value="ECO:0007669"/>
    <property type="project" value="InterPro"/>
</dbReference>
<evidence type="ECO:0000256" key="1">
    <source>
        <dbReference type="ARBA" id="ARBA00004141"/>
    </source>
</evidence>